<feature type="region of interest" description="Disordered" evidence="3">
    <location>
        <begin position="1677"/>
        <end position="1759"/>
    </location>
</feature>
<feature type="compositionally biased region" description="Basic and acidic residues" evidence="3">
    <location>
        <begin position="384"/>
        <end position="411"/>
    </location>
</feature>
<dbReference type="InterPro" id="IPR043937">
    <property type="entry name" value="GOLGA_C"/>
</dbReference>
<dbReference type="GO" id="GO:0051225">
    <property type="term" value="P:spindle assembly"/>
    <property type="evidence" value="ECO:0007669"/>
    <property type="project" value="InterPro"/>
</dbReference>
<feature type="region of interest" description="Disordered" evidence="3">
    <location>
        <begin position="517"/>
        <end position="620"/>
    </location>
</feature>
<evidence type="ECO:0000259" key="4">
    <source>
        <dbReference type="Pfam" id="PF15070"/>
    </source>
</evidence>
<proteinExistence type="predicted"/>
<dbReference type="InterPro" id="IPR026214">
    <property type="entry name" value="HAUS4_met"/>
</dbReference>
<dbReference type="PANTHER" id="PTHR10881">
    <property type="entry name" value="GOLGIN SUBFAMILY A MEMBER-RELATED"/>
    <property type="match status" value="1"/>
</dbReference>
<dbReference type="Pfam" id="PF14735">
    <property type="entry name" value="HAUS4"/>
    <property type="match status" value="1"/>
</dbReference>
<feature type="compositionally biased region" description="Low complexity" evidence="3">
    <location>
        <begin position="2056"/>
        <end position="2066"/>
    </location>
</feature>
<evidence type="ECO:0000256" key="2">
    <source>
        <dbReference type="SAM" id="Coils"/>
    </source>
</evidence>
<dbReference type="InterPro" id="IPR024858">
    <property type="entry name" value="GOLGA"/>
</dbReference>
<feature type="coiled-coil region" evidence="2">
    <location>
        <begin position="891"/>
        <end position="1076"/>
    </location>
</feature>
<feature type="compositionally biased region" description="Low complexity" evidence="3">
    <location>
        <begin position="1679"/>
        <end position="1698"/>
    </location>
</feature>
<feature type="region of interest" description="Disordered" evidence="3">
    <location>
        <begin position="2038"/>
        <end position="2098"/>
    </location>
</feature>
<dbReference type="GO" id="GO:0032580">
    <property type="term" value="C:Golgi cisterna membrane"/>
    <property type="evidence" value="ECO:0007669"/>
    <property type="project" value="TreeGrafter"/>
</dbReference>
<feature type="compositionally biased region" description="Basic and acidic residues" evidence="3">
    <location>
        <begin position="1169"/>
        <end position="1180"/>
    </location>
</feature>
<feature type="coiled-coil region" evidence="2">
    <location>
        <begin position="1266"/>
        <end position="1307"/>
    </location>
</feature>
<accession>A0A9Q1HT12</accession>
<dbReference type="OrthoDB" id="5978643at2759"/>
<feature type="compositionally biased region" description="Basic and acidic residues" evidence="3">
    <location>
        <begin position="2086"/>
        <end position="2098"/>
    </location>
</feature>
<feature type="region of interest" description="Disordered" evidence="3">
    <location>
        <begin position="1613"/>
        <end position="1639"/>
    </location>
</feature>
<dbReference type="InterPro" id="IPR043976">
    <property type="entry name" value="GOLGA_cons_dom"/>
</dbReference>
<protein>
    <recommendedName>
        <fullName evidence="4">Golgin subfamily A conserved domain-containing protein</fullName>
    </recommendedName>
</protein>
<dbReference type="EMBL" id="JAFJMO010000012">
    <property type="protein sequence ID" value="KAJ8260644.1"/>
    <property type="molecule type" value="Genomic_DNA"/>
</dbReference>
<evidence type="ECO:0000256" key="1">
    <source>
        <dbReference type="ARBA" id="ARBA00023054"/>
    </source>
</evidence>
<feature type="region of interest" description="Disordered" evidence="3">
    <location>
        <begin position="1979"/>
        <end position="2008"/>
    </location>
</feature>
<feature type="domain" description="Golgin subfamily A conserved" evidence="4">
    <location>
        <begin position="840"/>
        <end position="1375"/>
    </location>
</feature>
<sequence length="2153" mass="240458">MSVCPDSVTSVHHLGDGDDMHQQVLASFPLCQLTEEDLAQNPMFCRLLSSLSQHVDHTGLSLALRREQEKAEQELRVQRLGWLRSESLFQLLREMVQQHCVRKHHSSTSVDDNKFYETLERCLLVAQCARKLDPGSTVGQDQPQLLGLSAKHVLGQMPPEQDVRCMKPWLLVELEKRLKEKCLAILSYHQPDCENESEGLKSLKLSRLPETLENERKRAESLREKHQESAALLQRQTHCYLSELLSCVHLLQSIVLDHRLKAQKELDEKKVEYLDTKCQIIIRKIRVEMLELQLVTYTPDTIAAHRKMRDVLDRELGAAQVEKQSSQSMLSSFQMLGQDFEALVDEYTCLRHKIDNKSWALKDSQIDDVVVPFAYRMRQNGRPEQAEQTRRGQKKAEGVPAEERPTFRGLEREEEEEDEGGRSTGHPQETGTPQIMEGIQSILKVLVSDLSVTNGVALPPFVNSQCLTACPALVSYCVLLCLTVSHGVSRCLLPWCLTVSPALVSHGQAVIDGEARASPGAQAEDDQHGEPMRGSPVPNPASAINPESRSESSAAQSSSPDANCNENSQEENRPLSSTESLRQLSQQLNGLLSESPSSYVNGDSAASPPSEKELESRNQELSAALDSSKLTNTQLSTQLDQLTHQSQQLSEQLQKERKEFEQKCMKEQGAMREQLQVHIQTIGILVSEKSELQTALAYTQQAARQKTGEAEELNNRFQAAKQRVSELERTLSSVSTQQKQFEKHNKELEKERDSLKLDVYRLNKGSEEMKQQGSELAEQLKLRVSENSAMSYELDDLRKRLEMADLMIQQFSSQSGPPSSNQQAQLLLEEKLQLEAHTAQLMESVAQLQVERDQYAVQLQEEGRVWKEKTEQLLTQVTSVSEERDSCTVRIQELESHISELKSAAALLAQEAEALAPAPPTGPSEAELGLQQALSGLQQERDSLSAQYQAQVRDNEQLSRLVQEQEARLLELQQEAHRGAEEAQDRHQLLEDAQSDKATISRALAQNRQLKEQLAELQNGFVKLTNENMELTSGLQSEQHVKKELARKMGQLQEDLHNIKEQLEQKVEEVHSVQEQRDQYLAHLQQYTGGYQQLVSEREELHRHFLQQTQLMDRLQHEEVQGKVQLEQSQLQLEQAQAKLNQLAKDNEELKTEVQELLNSSALGTPSRDQGDGLEEKSMEESFPTSNGLSIPEDFDSREQMEEFLHSALSHLEQERDEVSRQLEEERRLHQASLQQVALLSPEHQHHSTCTDTGPPGSDSVPAEVHEALRVAMEKLQQRFTTLMQEKADLRERVEELEHRCIQLSGETDTIGEYIALYQNQRAIMKQRHLEKEEYISMLAKDKEEMKVKLAELQDLVMRLVGERNEWYSKYVSSVNNPDLLAASVESALPAQRRMELNAVDGPESMEVGSELGAMGPAVVGGSDVEPELQEECEAGLESLGVVQRSPVEDGTARQIMQLLQEIQNPQSRPASFLGESPCIPFFYRPDEHDEVFSGGDHVHPKPVGGFPVSPPAIVKVKKQTESGQTVLYTGWGTDGYTTLPLPKHPPPLLCEGALLTCLHLVVWWGWGGRAGWLVSYGKAAGTGSESEMCDRFEKPEFGPGMGASHRVREVGEASPGLKVKEGGVSGPAGSGWERRLPREQEGVVGQQIINWVGVRRRGEGWVVPREVKVGVRRREELGAVPRGPGMPRGGRAQADPQQGGGQGQRPGTQAGKEVLAGGPFSEGSSIRDEKQTLPGASPPHLRPDWPPATCSQESSTGGGREVEMVVVLMSPMMLSASRRAWYMRSISSRCWACSADSSIREFWSPHEYRFASSSAFMKSFVCERRGEGGNREPRQPKEGDTHKKRTFTKSTHSDYPVLNRAKMCLLDIKPFSTSLSFRLSTCSMYFFSFSCRGQQRQVCSYRRRKHSGAGEHGARRRPSSTVAWQARGTGARRRGTVFPQTGAPNPGYTPCQLSTRCANASLGIAAFRKKTPEIRKSWEPAQRISSSLPPLTPQAGGPRRPRCASSRADVTLDDRASAPDQPHKAACLGLSRIRVSLPHSQRGGGGLEEEKDRSGPGPSRSPSHPAGDRGQPLGILSQDVPAGEGEGRKTTRGSMERWTLELARSDHSTCRYPRLLPLDVVGQPCHSGRVLPLSRDPQPAPPPQCSDYLFRK</sequence>
<feature type="coiled-coil region" evidence="2">
    <location>
        <begin position="1336"/>
        <end position="1363"/>
    </location>
</feature>
<organism evidence="5 6">
    <name type="scientific">Conger conger</name>
    <name type="common">Conger eel</name>
    <name type="synonym">Muraena conger</name>
    <dbReference type="NCBI Taxonomy" id="82655"/>
    <lineage>
        <taxon>Eukaryota</taxon>
        <taxon>Metazoa</taxon>
        <taxon>Chordata</taxon>
        <taxon>Craniata</taxon>
        <taxon>Vertebrata</taxon>
        <taxon>Euteleostomi</taxon>
        <taxon>Actinopterygii</taxon>
        <taxon>Neopterygii</taxon>
        <taxon>Teleostei</taxon>
        <taxon>Anguilliformes</taxon>
        <taxon>Congridae</taxon>
        <taxon>Conger</taxon>
    </lineage>
</organism>
<feature type="region of interest" description="Disordered" evidence="3">
    <location>
        <begin position="379"/>
        <end position="433"/>
    </location>
</feature>
<evidence type="ECO:0000313" key="6">
    <source>
        <dbReference type="Proteomes" id="UP001152803"/>
    </source>
</evidence>
<feature type="region of interest" description="Disordered" evidence="3">
    <location>
        <begin position="1826"/>
        <end position="1849"/>
    </location>
</feature>
<name>A0A9Q1HT12_CONCO</name>
<reference evidence="5" key="1">
    <citation type="journal article" date="2023" name="Science">
        <title>Genome structures resolve the early diversification of teleost fishes.</title>
        <authorList>
            <person name="Parey E."/>
            <person name="Louis A."/>
            <person name="Montfort J."/>
            <person name="Bouchez O."/>
            <person name="Roques C."/>
            <person name="Iampietro C."/>
            <person name="Lluch J."/>
            <person name="Castinel A."/>
            <person name="Donnadieu C."/>
            <person name="Desvignes T."/>
            <person name="Floi Bucao C."/>
            <person name="Jouanno E."/>
            <person name="Wen M."/>
            <person name="Mejri S."/>
            <person name="Dirks R."/>
            <person name="Jansen H."/>
            <person name="Henkel C."/>
            <person name="Chen W.J."/>
            <person name="Zahm M."/>
            <person name="Cabau C."/>
            <person name="Klopp C."/>
            <person name="Thompson A.W."/>
            <person name="Robinson-Rechavi M."/>
            <person name="Braasch I."/>
            <person name="Lecointre G."/>
            <person name="Bobe J."/>
            <person name="Postlethwait J.H."/>
            <person name="Berthelot C."/>
            <person name="Roest Crollius H."/>
            <person name="Guiguen Y."/>
        </authorList>
    </citation>
    <scope>NUCLEOTIDE SEQUENCE</scope>
    <source>
        <strain evidence="5">Concon-B</strain>
    </source>
</reference>
<feature type="compositionally biased region" description="Polar residues" evidence="3">
    <location>
        <begin position="1158"/>
        <end position="1168"/>
    </location>
</feature>
<dbReference type="Pfam" id="PF15070">
    <property type="entry name" value="GOLGA2L5"/>
    <property type="match status" value="1"/>
</dbReference>
<dbReference type="PRINTS" id="PR02090">
    <property type="entry name" value="HAUSAUGMINL4"/>
</dbReference>
<evidence type="ECO:0000313" key="5">
    <source>
        <dbReference type="EMBL" id="KAJ8260644.1"/>
    </source>
</evidence>
<dbReference type="GO" id="GO:0000137">
    <property type="term" value="C:Golgi cis cisterna"/>
    <property type="evidence" value="ECO:0007669"/>
    <property type="project" value="TreeGrafter"/>
</dbReference>
<dbReference type="Pfam" id="PF19046">
    <property type="entry name" value="GM130_C"/>
    <property type="match status" value="1"/>
</dbReference>
<gene>
    <name evidence="5" type="ORF">COCON_G00163670</name>
</gene>
<dbReference type="InterPro" id="IPR029327">
    <property type="entry name" value="HAUS4"/>
</dbReference>
<feature type="region of interest" description="Disordered" evidence="3">
    <location>
        <begin position="1158"/>
        <end position="1193"/>
    </location>
</feature>
<feature type="coiled-coil region" evidence="2">
    <location>
        <begin position="703"/>
        <end position="758"/>
    </location>
</feature>
<dbReference type="GO" id="GO:0007098">
    <property type="term" value="P:centrosome cycle"/>
    <property type="evidence" value="ECO:0007669"/>
    <property type="project" value="InterPro"/>
</dbReference>
<dbReference type="GO" id="GO:0005801">
    <property type="term" value="C:cis-Golgi network"/>
    <property type="evidence" value="ECO:0007669"/>
    <property type="project" value="InterPro"/>
</dbReference>
<feature type="compositionally biased region" description="Basic and acidic residues" evidence="3">
    <location>
        <begin position="1826"/>
        <end position="1842"/>
    </location>
</feature>
<comment type="caution">
    <text evidence="5">The sequence shown here is derived from an EMBL/GenBank/DDBJ whole genome shotgun (WGS) entry which is preliminary data.</text>
</comment>
<dbReference type="Proteomes" id="UP001152803">
    <property type="component" value="Unassembled WGS sequence"/>
</dbReference>
<keyword evidence="1 2" id="KW-0175">Coiled coil</keyword>
<evidence type="ECO:0000256" key="3">
    <source>
        <dbReference type="SAM" id="MobiDB-lite"/>
    </source>
</evidence>
<dbReference type="GO" id="GO:0007030">
    <property type="term" value="P:Golgi organization"/>
    <property type="evidence" value="ECO:0007669"/>
    <property type="project" value="TreeGrafter"/>
</dbReference>
<feature type="compositionally biased region" description="Polar residues" evidence="3">
    <location>
        <begin position="574"/>
        <end position="601"/>
    </location>
</feature>
<keyword evidence="6" id="KW-1185">Reference proteome</keyword>
<dbReference type="PANTHER" id="PTHR10881:SF46">
    <property type="entry name" value="GOLGIN SUBFAMILY A MEMBER 2"/>
    <property type="match status" value="1"/>
</dbReference>
<feature type="coiled-coil region" evidence="2">
    <location>
        <begin position="205"/>
        <end position="236"/>
    </location>
</feature>
<feature type="region of interest" description="Disordered" evidence="3">
    <location>
        <begin position="2130"/>
        <end position="2153"/>
    </location>
</feature>
<dbReference type="GO" id="GO:0070652">
    <property type="term" value="C:HAUS complex"/>
    <property type="evidence" value="ECO:0007669"/>
    <property type="project" value="InterPro"/>
</dbReference>